<protein>
    <recommendedName>
        <fullName evidence="4">Beta-amylase</fullName>
        <ecNumber evidence="4">3.2.1.2</ecNumber>
    </recommendedName>
</protein>
<dbReference type="SUPFAM" id="SSF51445">
    <property type="entry name" value="(Trans)glycosidases"/>
    <property type="match status" value="1"/>
</dbReference>
<dbReference type="EMBL" id="JBAMMX010000012">
    <property type="protein sequence ID" value="KAK6930108.1"/>
    <property type="molecule type" value="Genomic_DNA"/>
</dbReference>
<dbReference type="Gene3D" id="3.20.20.80">
    <property type="entry name" value="Glycosidases"/>
    <property type="match status" value="1"/>
</dbReference>
<comment type="caution">
    <text evidence="5">The sequence shown here is derived from an EMBL/GenBank/DDBJ whole genome shotgun (WGS) entry which is preliminary data.</text>
</comment>
<dbReference type="GO" id="GO:0016161">
    <property type="term" value="F:beta-amylase activity"/>
    <property type="evidence" value="ECO:0007669"/>
    <property type="project" value="UniProtKB-EC"/>
</dbReference>
<dbReference type="PRINTS" id="PR00750">
    <property type="entry name" value="BETAAMYLASE"/>
</dbReference>
<keyword evidence="4 5" id="KW-0378">Hydrolase</keyword>
<keyword evidence="2 4" id="KW-0119">Carbohydrate metabolism</keyword>
<proteinExistence type="inferred from homology"/>
<dbReference type="InterPro" id="IPR017853">
    <property type="entry name" value="GH"/>
</dbReference>
<name>A0AAN8ZDU4_9MAGN</name>
<organism evidence="5 6">
    <name type="scientific">Dillenia turbinata</name>
    <dbReference type="NCBI Taxonomy" id="194707"/>
    <lineage>
        <taxon>Eukaryota</taxon>
        <taxon>Viridiplantae</taxon>
        <taxon>Streptophyta</taxon>
        <taxon>Embryophyta</taxon>
        <taxon>Tracheophyta</taxon>
        <taxon>Spermatophyta</taxon>
        <taxon>Magnoliopsida</taxon>
        <taxon>eudicotyledons</taxon>
        <taxon>Gunneridae</taxon>
        <taxon>Pentapetalae</taxon>
        <taxon>Dilleniales</taxon>
        <taxon>Dilleniaceae</taxon>
        <taxon>Dillenia</taxon>
    </lineage>
</organism>
<keyword evidence="3 4" id="KW-0624">Polysaccharide degradation</keyword>
<sequence length="532" mass="58863">MEVSVIGRSTSCSSSSANKIVRSKLGFCDLKPRILPAKNRLFFGWKRQRCSKAGIRLVLKTSIRSEAVNSETVRPCGAGSRSTSGVKLFVGFPLDAVSDGKTINNSRAIAAGIKALKMLGLEGVELPIWWGVVEKEAMGSYEWSSYRALVEMVAKVGLKLRVSLCFHASRQPQIPLPEWVMQIGETQPAIFFKDRSGQQYKDCISLAVDDLPVLNGKSPIQVYQQFCESFNSAFSDFMGSTIMDVSMSLGPNGELRYPSYPAKSSQSFSVGEFQCYDENMLAILKQYAEASGNPYWGLSGPHDTPNYDQSPMASNFFREHGGSWETPYGNFFLSWYSSQLVSHGDRLLSLASSVFSDTSVILSGKIPLMHSWYKTRSHPSELTAGIYNTINCNGYEAIAEMFARNSCKMIVPGLDLSDESQPQESLSSPELLLAQIKQACRKHGVEVCGQNTLVSGDPRGLEQIKKNLVNDNEGLNSFTFQRMGAEFFSPQYFPSFTKLVTSLDQPELGSDDLKGTESLRSMRRLNFGLQKS</sequence>
<dbReference type="GO" id="GO:0000272">
    <property type="term" value="P:polysaccharide catabolic process"/>
    <property type="evidence" value="ECO:0007669"/>
    <property type="project" value="UniProtKB-KW"/>
</dbReference>
<keyword evidence="6" id="KW-1185">Reference proteome</keyword>
<gene>
    <name evidence="5" type="ORF">RJ641_004202</name>
</gene>
<dbReference type="InterPro" id="IPR001554">
    <property type="entry name" value="Glyco_hydro_14"/>
</dbReference>
<evidence type="ECO:0000256" key="4">
    <source>
        <dbReference type="RuleBase" id="RU000509"/>
    </source>
</evidence>
<dbReference type="EC" id="3.2.1.2" evidence="4"/>
<evidence type="ECO:0000256" key="3">
    <source>
        <dbReference type="ARBA" id="ARBA00023326"/>
    </source>
</evidence>
<evidence type="ECO:0000313" key="5">
    <source>
        <dbReference type="EMBL" id="KAK6930108.1"/>
    </source>
</evidence>
<evidence type="ECO:0000256" key="1">
    <source>
        <dbReference type="ARBA" id="ARBA00005652"/>
    </source>
</evidence>
<dbReference type="Proteomes" id="UP001370490">
    <property type="component" value="Unassembled WGS sequence"/>
</dbReference>
<dbReference type="PANTHER" id="PTHR31352:SF3">
    <property type="entry name" value="INACTIVE BETA-AMYLASE 9"/>
    <property type="match status" value="1"/>
</dbReference>
<dbReference type="PANTHER" id="PTHR31352">
    <property type="entry name" value="BETA-AMYLASE 1, CHLOROPLASTIC"/>
    <property type="match status" value="1"/>
</dbReference>
<dbReference type="AlphaFoldDB" id="A0AAN8ZDU4"/>
<comment type="catalytic activity">
    <reaction evidence="4">
        <text>Hydrolysis of (1-&gt;4)-alpha-D-glucosidic linkages in polysaccharides so as to remove successive maltose units from the non-reducing ends of the chains.</text>
        <dbReference type="EC" id="3.2.1.2"/>
    </reaction>
</comment>
<comment type="similarity">
    <text evidence="1 4">Belongs to the glycosyl hydrolase 14 family.</text>
</comment>
<evidence type="ECO:0000256" key="2">
    <source>
        <dbReference type="ARBA" id="ARBA00023277"/>
    </source>
</evidence>
<dbReference type="Pfam" id="PF01373">
    <property type="entry name" value="Glyco_hydro_14"/>
    <property type="match status" value="1"/>
</dbReference>
<evidence type="ECO:0000313" key="6">
    <source>
        <dbReference type="Proteomes" id="UP001370490"/>
    </source>
</evidence>
<reference evidence="5 6" key="1">
    <citation type="submission" date="2023-12" db="EMBL/GenBank/DDBJ databases">
        <title>A high-quality genome assembly for Dillenia turbinata (Dilleniales).</title>
        <authorList>
            <person name="Chanderbali A."/>
        </authorList>
    </citation>
    <scope>NUCLEOTIDE SEQUENCE [LARGE SCALE GENOMIC DNA]</scope>
    <source>
        <strain evidence="5">LSX21</strain>
        <tissue evidence="5">Leaf</tissue>
    </source>
</reference>
<accession>A0AAN8ZDU4</accession>
<keyword evidence="4" id="KW-0326">Glycosidase</keyword>